<accession>A0A8D8YZE5</accession>
<organism evidence="1">
    <name type="scientific">Cacopsylla melanoneura</name>
    <dbReference type="NCBI Taxonomy" id="428564"/>
    <lineage>
        <taxon>Eukaryota</taxon>
        <taxon>Metazoa</taxon>
        <taxon>Ecdysozoa</taxon>
        <taxon>Arthropoda</taxon>
        <taxon>Hexapoda</taxon>
        <taxon>Insecta</taxon>
        <taxon>Pterygota</taxon>
        <taxon>Neoptera</taxon>
        <taxon>Paraneoptera</taxon>
        <taxon>Hemiptera</taxon>
        <taxon>Sternorrhyncha</taxon>
        <taxon>Psylloidea</taxon>
        <taxon>Psyllidae</taxon>
        <taxon>Psyllinae</taxon>
        <taxon>Cacopsylla</taxon>
    </lineage>
</organism>
<dbReference type="AlphaFoldDB" id="A0A8D8YZE5"/>
<evidence type="ECO:0000313" key="1">
    <source>
        <dbReference type="EMBL" id="CAG6737161.1"/>
    </source>
</evidence>
<proteinExistence type="predicted"/>
<name>A0A8D8YZE5_9HEMI</name>
<dbReference type="EMBL" id="HBUF01402081">
    <property type="protein sequence ID" value="CAG6737161.1"/>
    <property type="molecule type" value="Transcribed_RNA"/>
</dbReference>
<reference evidence="1" key="1">
    <citation type="submission" date="2021-05" db="EMBL/GenBank/DDBJ databases">
        <authorList>
            <person name="Alioto T."/>
            <person name="Alioto T."/>
            <person name="Gomez Garrido J."/>
        </authorList>
    </citation>
    <scope>NUCLEOTIDE SEQUENCE</scope>
</reference>
<protein>
    <submittedName>
        <fullName evidence="1">Uncharacterized protein</fullName>
    </submittedName>
</protein>
<sequence length="114" mass="13126">MFQFFHDTISWAKCRNFRFKSFLSLVSLLTKMMIPRKGVYPPLGPGQTNHLLRLPSPRLNRVQEKTVSLMYEIGYCCIQRPTTNSINSVAQWSECLSRNPKGAGSKPSWVEYVI</sequence>